<dbReference type="GO" id="GO:0016051">
    <property type="term" value="P:carbohydrate biosynthetic process"/>
    <property type="evidence" value="ECO:0007669"/>
    <property type="project" value="InterPro"/>
</dbReference>
<dbReference type="InterPro" id="IPR006190">
    <property type="entry name" value="SAF_AFP_Neu5Ac"/>
</dbReference>
<dbReference type="EC" id="2.5.1.56" evidence="2"/>
<accession>D8PHF8</accession>
<dbReference type="eggNOG" id="COG2089">
    <property type="taxonomic scope" value="Bacteria"/>
</dbReference>
<dbReference type="Pfam" id="PF08666">
    <property type="entry name" value="SAF"/>
    <property type="match status" value="1"/>
</dbReference>
<gene>
    <name evidence="2" type="ORF">NIDE2999</name>
</gene>
<dbReference type="InterPro" id="IPR057736">
    <property type="entry name" value="SAF_PseI/NeuA/NeuB"/>
</dbReference>
<dbReference type="Gene3D" id="3.90.1210.10">
    <property type="entry name" value="Antifreeze-like/N-acetylneuraminic acid synthase C-terminal domain"/>
    <property type="match status" value="1"/>
</dbReference>
<dbReference type="GO" id="GO:0047444">
    <property type="term" value="F:N-acylneuraminate-9-phosphate synthase activity"/>
    <property type="evidence" value="ECO:0007669"/>
    <property type="project" value="TreeGrafter"/>
</dbReference>
<evidence type="ECO:0000313" key="2">
    <source>
        <dbReference type="EMBL" id="CBK42695.1"/>
    </source>
</evidence>
<dbReference type="SUPFAM" id="SSF51569">
    <property type="entry name" value="Aldolase"/>
    <property type="match status" value="1"/>
</dbReference>
<organism evidence="2 3">
    <name type="scientific">Nitrospira defluvii</name>
    <dbReference type="NCBI Taxonomy" id="330214"/>
    <lineage>
        <taxon>Bacteria</taxon>
        <taxon>Pseudomonadati</taxon>
        <taxon>Nitrospirota</taxon>
        <taxon>Nitrospiria</taxon>
        <taxon>Nitrospirales</taxon>
        <taxon>Nitrospiraceae</taxon>
        <taxon>Nitrospira</taxon>
    </lineage>
</organism>
<name>D8PHF8_9BACT</name>
<feature type="domain" description="AFP-like" evidence="1">
    <location>
        <begin position="288"/>
        <end position="348"/>
    </location>
</feature>
<dbReference type="SMART" id="SM00858">
    <property type="entry name" value="SAF"/>
    <property type="match status" value="1"/>
</dbReference>
<protein>
    <submittedName>
        <fullName evidence="2">Putative N-acetylneuraminate synthase</fullName>
        <ecNumber evidence="2">2.5.1.56</ecNumber>
    </submittedName>
</protein>
<dbReference type="InterPro" id="IPR013132">
    <property type="entry name" value="PseI/NeuA/B-like_N"/>
</dbReference>
<keyword evidence="3" id="KW-1185">Reference proteome</keyword>
<sequence>MVEIESIPIGPYRIGPDHSPLVIAEAAVNHQGDFETAKRMVYIAHAMGAHIIKFQIHVLDNEMLRETPQSANFAEPLYVTLDKTNLSIDQHRELKRLCESLGILYLCTPFSRIGADMLEELGVAAYKTGSGELTNLPLIEHIGRKGKPMIVSTGMCTIEEVGETVALLRQLKTPFALTHCVSAYPTPYDRVNLGMIARYRELFSVPVGLSDHSRGIYTGIGAAALGACLIEKHFTLDRQQPGPDHPVSIEPDELSELVKGVDAVFRGRGAERQIFPEEREIVAWARESVVSEVAIPRGTVITPTMVWVKRPSPGPGAVAAKDLKKVIGKVAKTDIPKDSQIRWEQLNA</sequence>
<dbReference type="EMBL" id="FP929003">
    <property type="protein sequence ID" value="CBK42695.1"/>
    <property type="molecule type" value="Genomic_DNA"/>
</dbReference>
<dbReference type="STRING" id="330214.NIDE2999"/>
<dbReference type="InterPro" id="IPR036732">
    <property type="entry name" value="AFP_Neu5c_C_sf"/>
</dbReference>
<dbReference type="SUPFAM" id="SSF51269">
    <property type="entry name" value="AFP III-like domain"/>
    <property type="match status" value="1"/>
</dbReference>
<dbReference type="PANTHER" id="PTHR42966:SF1">
    <property type="entry name" value="SIALIC ACID SYNTHASE"/>
    <property type="match status" value="1"/>
</dbReference>
<dbReference type="GO" id="GO:0050462">
    <property type="term" value="F:N-acetylneuraminate synthase activity"/>
    <property type="evidence" value="ECO:0007669"/>
    <property type="project" value="UniProtKB-EC"/>
</dbReference>
<evidence type="ECO:0000259" key="1">
    <source>
        <dbReference type="PROSITE" id="PS50844"/>
    </source>
</evidence>
<dbReference type="PROSITE" id="PS50844">
    <property type="entry name" value="AFP_LIKE"/>
    <property type="match status" value="1"/>
</dbReference>
<dbReference type="Gene3D" id="3.20.20.70">
    <property type="entry name" value="Aldolase class I"/>
    <property type="match status" value="1"/>
</dbReference>
<dbReference type="CDD" id="cd11615">
    <property type="entry name" value="SAF_NeuB_like"/>
    <property type="match status" value="1"/>
</dbReference>
<dbReference type="HOGENOM" id="CLU_040465_0_0_0"/>
<dbReference type="InterPro" id="IPR013974">
    <property type="entry name" value="SAF"/>
</dbReference>
<dbReference type="InterPro" id="IPR051690">
    <property type="entry name" value="PseI-like"/>
</dbReference>
<dbReference type="Pfam" id="PF03102">
    <property type="entry name" value="NeuB"/>
    <property type="match status" value="1"/>
</dbReference>
<proteinExistence type="predicted"/>
<reference evidence="2 3" key="1">
    <citation type="journal article" date="2010" name="Proc. Natl. Acad. Sci. U.S.A.">
        <title>A Nitrospira metagenome illuminates the physiology and evolution of globally important nitrite-oxidizing bacteria.</title>
        <authorList>
            <person name="Lucker S."/>
            <person name="Wagner M."/>
            <person name="Maixner F."/>
            <person name="Pelletier E."/>
            <person name="Koch H."/>
            <person name="Vacherie B."/>
            <person name="Rattei T."/>
            <person name="Sinninghe Damste J."/>
            <person name="Spieck E."/>
            <person name="Le Paslier D."/>
            <person name="Daims H."/>
        </authorList>
    </citation>
    <scope>NUCLEOTIDE SEQUENCE [LARGE SCALE GENOMIC DNA]</scope>
</reference>
<dbReference type="PANTHER" id="PTHR42966">
    <property type="entry name" value="N-ACETYLNEURAMINATE SYNTHASE"/>
    <property type="match status" value="1"/>
</dbReference>
<dbReference type="Proteomes" id="UP000001660">
    <property type="component" value="Chromosome"/>
</dbReference>
<dbReference type="InterPro" id="IPR013785">
    <property type="entry name" value="Aldolase_TIM"/>
</dbReference>
<keyword evidence="2" id="KW-0808">Transferase</keyword>
<evidence type="ECO:0000313" key="3">
    <source>
        <dbReference type="Proteomes" id="UP000001660"/>
    </source>
</evidence>
<dbReference type="AlphaFoldDB" id="D8PHF8"/>
<dbReference type="KEGG" id="nde:NIDE2999"/>